<dbReference type="PROSITE" id="PS50949">
    <property type="entry name" value="HTH_GNTR"/>
    <property type="match status" value="1"/>
</dbReference>
<protein>
    <recommendedName>
        <fullName evidence="4">HTH gntR-type domain-containing protein</fullName>
    </recommendedName>
</protein>
<sequence length="120" mass="13809">MIINFDSKEPIYLQIITYFKQQMVLGKLGLGEEVPSRRELATMLKVNANTVQRAYKEMEDIGMIQTVRNFPSTITTDENIVHHIRKELIEDAVGKFIKSMEDINVTPAEIMKILGEKLVR</sequence>
<dbReference type="Gene3D" id="1.10.10.10">
    <property type="entry name" value="Winged helix-like DNA-binding domain superfamily/Winged helix DNA-binding domain"/>
    <property type="match status" value="1"/>
</dbReference>
<keyword evidence="3" id="KW-0804">Transcription</keyword>
<dbReference type="SUPFAM" id="SSF46785">
    <property type="entry name" value="Winged helix' DNA-binding domain"/>
    <property type="match status" value="1"/>
</dbReference>
<dbReference type="AlphaFoldDB" id="A0A645CHH4"/>
<dbReference type="CDD" id="cd07377">
    <property type="entry name" value="WHTH_GntR"/>
    <property type="match status" value="1"/>
</dbReference>
<dbReference type="GO" id="GO:0003677">
    <property type="term" value="F:DNA binding"/>
    <property type="evidence" value="ECO:0007669"/>
    <property type="project" value="UniProtKB-KW"/>
</dbReference>
<dbReference type="InterPro" id="IPR036390">
    <property type="entry name" value="WH_DNA-bd_sf"/>
</dbReference>
<accession>A0A645CHH4</accession>
<reference evidence="5" key="1">
    <citation type="submission" date="2019-08" db="EMBL/GenBank/DDBJ databases">
        <authorList>
            <person name="Kucharzyk K."/>
            <person name="Murdoch R.W."/>
            <person name="Higgins S."/>
            <person name="Loffler F."/>
        </authorList>
    </citation>
    <scope>NUCLEOTIDE SEQUENCE</scope>
</reference>
<dbReference type="InterPro" id="IPR036388">
    <property type="entry name" value="WH-like_DNA-bd_sf"/>
</dbReference>
<dbReference type="EMBL" id="VSSQ01027248">
    <property type="protein sequence ID" value="MPM76386.1"/>
    <property type="molecule type" value="Genomic_DNA"/>
</dbReference>
<evidence type="ECO:0000256" key="3">
    <source>
        <dbReference type="ARBA" id="ARBA00023163"/>
    </source>
</evidence>
<feature type="domain" description="HTH gntR-type" evidence="4">
    <location>
        <begin position="9"/>
        <end position="78"/>
    </location>
</feature>
<evidence type="ECO:0000313" key="5">
    <source>
        <dbReference type="EMBL" id="MPM76386.1"/>
    </source>
</evidence>
<keyword evidence="1" id="KW-0805">Transcription regulation</keyword>
<comment type="caution">
    <text evidence="5">The sequence shown here is derived from an EMBL/GenBank/DDBJ whole genome shotgun (WGS) entry which is preliminary data.</text>
</comment>
<dbReference type="SMART" id="SM00345">
    <property type="entry name" value="HTH_GNTR"/>
    <property type="match status" value="1"/>
</dbReference>
<dbReference type="InterPro" id="IPR000524">
    <property type="entry name" value="Tscrpt_reg_HTH_GntR"/>
</dbReference>
<evidence type="ECO:0000256" key="1">
    <source>
        <dbReference type="ARBA" id="ARBA00023015"/>
    </source>
</evidence>
<evidence type="ECO:0000256" key="2">
    <source>
        <dbReference type="ARBA" id="ARBA00023125"/>
    </source>
</evidence>
<evidence type="ECO:0000259" key="4">
    <source>
        <dbReference type="PROSITE" id="PS50949"/>
    </source>
</evidence>
<dbReference type="PANTHER" id="PTHR38445:SF9">
    <property type="entry name" value="HTH-TYPE TRANSCRIPTIONAL REPRESSOR YTRA"/>
    <property type="match status" value="1"/>
</dbReference>
<name>A0A645CHH4_9ZZZZ</name>
<dbReference type="GO" id="GO:0003700">
    <property type="term" value="F:DNA-binding transcription factor activity"/>
    <property type="evidence" value="ECO:0007669"/>
    <property type="project" value="InterPro"/>
</dbReference>
<keyword evidence="2" id="KW-0238">DNA-binding</keyword>
<dbReference type="Pfam" id="PF00392">
    <property type="entry name" value="GntR"/>
    <property type="match status" value="1"/>
</dbReference>
<organism evidence="5">
    <name type="scientific">bioreactor metagenome</name>
    <dbReference type="NCBI Taxonomy" id="1076179"/>
    <lineage>
        <taxon>unclassified sequences</taxon>
        <taxon>metagenomes</taxon>
        <taxon>ecological metagenomes</taxon>
    </lineage>
</organism>
<proteinExistence type="predicted"/>
<dbReference type="PANTHER" id="PTHR38445">
    <property type="entry name" value="HTH-TYPE TRANSCRIPTIONAL REPRESSOR YTRA"/>
    <property type="match status" value="1"/>
</dbReference>
<gene>
    <name evidence="5" type="ORF">SDC9_123384</name>
</gene>